<feature type="region of interest" description="Disordered" evidence="1">
    <location>
        <begin position="1"/>
        <end position="77"/>
    </location>
</feature>
<protein>
    <recommendedName>
        <fullName evidence="2">Kazal-like domain-containing protein</fullName>
    </recommendedName>
</protein>
<evidence type="ECO:0000313" key="4">
    <source>
        <dbReference type="Proteomes" id="UP000749559"/>
    </source>
</evidence>
<feature type="non-terminal residue" evidence="3">
    <location>
        <position position="135"/>
    </location>
</feature>
<evidence type="ECO:0000256" key="1">
    <source>
        <dbReference type="SAM" id="MobiDB-lite"/>
    </source>
</evidence>
<evidence type="ECO:0000259" key="2">
    <source>
        <dbReference type="Pfam" id="PF07648"/>
    </source>
</evidence>
<gene>
    <name evidence="3" type="ORF">OFUS_LOCUS25834</name>
</gene>
<sequence length="135" mass="14943">RKPSTDKDPALAPVIVPGVENQKPDDPIRPKNGKRTRPSKNKGPEKTGNKDEYKRPGVSRPGVVPAIEVPDMSESEDPCTIDCRKFHQPGKRKVYCGSNNKSYRSMCDLLQEACRTKAEIEAFLPTNGKCKPPTP</sequence>
<keyword evidence="4" id="KW-1185">Reference proteome</keyword>
<dbReference type="SUPFAM" id="SSF100895">
    <property type="entry name" value="Kazal-type serine protease inhibitors"/>
    <property type="match status" value="1"/>
</dbReference>
<comment type="caution">
    <text evidence="3">The sequence shown here is derived from an EMBL/GenBank/DDBJ whole genome shotgun (WGS) entry which is preliminary data.</text>
</comment>
<dbReference type="InterPro" id="IPR002350">
    <property type="entry name" value="Kazal_dom"/>
</dbReference>
<evidence type="ECO:0000313" key="3">
    <source>
        <dbReference type="EMBL" id="CAH1802120.1"/>
    </source>
</evidence>
<dbReference type="EMBL" id="CAIIXF020000012">
    <property type="protein sequence ID" value="CAH1802120.1"/>
    <property type="molecule type" value="Genomic_DNA"/>
</dbReference>
<dbReference type="AlphaFoldDB" id="A0A8J1TMA2"/>
<dbReference type="InterPro" id="IPR036058">
    <property type="entry name" value="Kazal_dom_sf"/>
</dbReference>
<organism evidence="3 4">
    <name type="scientific">Owenia fusiformis</name>
    <name type="common">Polychaete worm</name>
    <dbReference type="NCBI Taxonomy" id="6347"/>
    <lineage>
        <taxon>Eukaryota</taxon>
        <taxon>Metazoa</taxon>
        <taxon>Spiralia</taxon>
        <taxon>Lophotrochozoa</taxon>
        <taxon>Annelida</taxon>
        <taxon>Polychaeta</taxon>
        <taxon>Sedentaria</taxon>
        <taxon>Canalipalpata</taxon>
        <taxon>Sabellida</taxon>
        <taxon>Oweniida</taxon>
        <taxon>Oweniidae</taxon>
        <taxon>Owenia</taxon>
    </lineage>
</organism>
<accession>A0A8J1TMA2</accession>
<dbReference type="Proteomes" id="UP000749559">
    <property type="component" value="Unassembled WGS sequence"/>
</dbReference>
<feature type="compositionally biased region" description="Basic and acidic residues" evidence="1">
    <location>
        <begin position="42"/>
        <end position="55"/>
    </location>
</feature>
<feature type="domain" description="Kazal-like" evidence="2">
    <location>
        <begin position="80"/>
        <end position="130"/>
    </location>
</feature>
<dbReference type="Gene3D" id="3.30.60.30">
    <property type="match status" value="1"/>
</dbReference>
<dbReference type="CDD" id="cd00104">
    <property type="entry name" value="KAZAL_FS"/>
    <property type="match status" value="1"/>
</dbReference>
<name>A0A8J1TMA2_OWEFU</name>
<reference evidence="3" key="1">
    <citation type="submission" date="2022-03" db="EMBL/GenBank/DDBJ databases">
        <authorList>
            <person name="Martin C."/>
        </authorList>
    </citation>
    <scope>NUCLEOTIDE SEQUENCE</scope>
</reference>
<feature type="compositionally biased region" description="Basic residues" evidence="1">
    <location>
        <begin position="31"/>
        <end position="40"/>
    </location>
</feature>
<dbReference type="Pfam" id="PF07648">
    <property type="entry name" value="Kazal_2"/>
    <property type="match status" value="1"/>
</dbReference>
<proteinExistence type="predicted"/>